<comment type="caution">
    <text evidence="1">The sequence shown here is derived from an EMBL/GenBank/DDBJ whole genome shotgun (WGS) entry which is preliminary data.</text>
</comment>
<name>A0A4V2RXE8_9HYPH</name>
<dbReference type="Pfam" id="PF20367">
    <property type="entry name" value="DUF6662"/>
    <property type="match status" value="1"/>
</dbReference>
<evidence type="ECO:0000313" key="1">
    <source>
        <dbReference type="EMBL" id="TCO13390.1"/>
    </source>
</evidence>
<dbReference type="AlphaFoldDB" id="A0A4V2RXE8"/>
<protein>
    <submittedName>
        <fullName evidence="1">Uncharacterized protein</fullName>
    </submittedName>
</protein>
<dbReference type="InterPro" id="IPR046603">
    <property type="entry name" value="DUF6662"/>
</dbReference>
<proteinExistence type="predicted"/>
<dbReference type="Proteomes" id="UP000294881">
    <property type="component" value="Unassembled WGS sequence"/>
</dbReference>
<reference evidence="1 2" key="1">
    <citation type="submission" date="2019-03" db="EMBL/GenBank/DDBJ databases">
        <title>Genomic Encyclopedia of Type Strains, Phase IV (KMG-IV): sequencing the most valuable type-strain genomes for metagenomic binning, comparative biology and taxonomic classification.</title>
        <authorList>
            <person name="Goeker M."/>
        </authorList>
    </citation>
    <scope>NUCLEOTIDE SEQUENCE [LARGE SCALE GENOMIC DNA]</scope>
    <source>
        <strain evidence="1 2">DSM 22958</strain>
    </source>
</reference>
<gene>
    <name evidence="1" type="ORF">EV666_106101</name>
</gene>
<sequence>MRAADVGRKTMGPKNMKRGMARLRRAAFVWGALAATSALGMDAAQAEGAKQAEGATQAEGLDTEHLFGFAEGSDIGQPGELELETETTGRFGKRHGRFSAVDAAISLKAPVTPNFRLSPGFIVSHHDIHGAPDQVDRRSTALDGAFLDMRFRLLDRAAGPFGLTIGVTPGFGGVEPGTGLRSREYGASFRLLLDREIIPGQFVAALNVSYDLGVSRPHASGVGHASGLDVTGGLSWRLAPDVFVGAEARYARAYEGLGLDRYAGQALFAGPTLYLALGSHLWASVAWHAQIAGGVSRHAGHFDLDQFERHQVRLRVGGHF</sequence>
<dbReference type="EMBL" id="SLWL01000006">
    <property type="protein sequence ID" value="TCO13390.1"/>
    <property type="molecule type" value="Genomic_DNA"/>
</dbReference>
<keyword evidence="2" id="KW-1185">Reference proteome</keyword>
<accession>A0A4V2RXE8</accession>
<evidence type="ECO:0000313" key="2">
    <source>
        <dbReference type="Proteomes" id="UP000294881"/>
    </source>
</evidence>
<organism evidence="1 2">
    <name type="scientific">Camelimonas lactis</name>
    <dbReference type="NCBI Taxonomy" id="659006"/>
    <lineage>
        <taxon>Bacteria</taxon>
        <taxon>Pseudomonadati</taxon>
        <taxon>Pseudomonadota</taxon>
        <taxon>Alphaproteobacteria</taxon>
        <taxon>Hyphomicrobiales</taxon>
        <taxon>Chelatococcaceae</taxon>
        <taxon>Camelimonas</taxon>
    </lineage>
</organism>